<keyword evidence="5" id="KW-0560">Oxidoreductase</keyword>
<dbReference type="SUPFAM" id="SSF51905">
    <property type="entry name" value="FAD/NAD(P)-binding domain"/>
    <property type="match status" value="1"/>
</dbReference>
<name>A0A6J6XSU6_9ZZZZ</name>
<evidence type="ECO:0000256" key="3">
    <source>
        <dbReference type="ARBA" id="ARBA00022827"/>
    </source>
</evidence>
<dbReference type="InterPro" id="IPR051820">
    <property type="entry name" value="FAD-binding_MO"/>
</dbReference>
<organism evidence="7">
    <name type="scientific">freshwater metagenome</name>
    <dbReference type="NCBI Taxonomy" id="449393"/>
    <lineage>
        <taxon>unclassified sequences</taxon>
        <taxon>metagenomes</taxon>
        <taxon>ecological metagenomes</taxon>
    </lineage>
</organism>
<evidence type="ECO:0000256" key="1">
    <source>
        <dbReference type="ARBA" id="ARBA00001974"/>
    </source>
</evidence>
<reference evidence="7" key="1">
    <citation type="submission" date="2020-05" db="EMBL/GenBank/DDBJ databases">
        <authorList>
            <person name="Chiriac C."/>
            <person name="Salcher M."/>
            <person name="Ghai R."/>
            <person name="Kavagutti S V."/>
        </authorList>
    </citation>
    <scope>NUCLEOTIDE SEQUENCE</scope>
</reference>
<evidence type="ECO:0000256" key="2">
    <source>
        <dbReference type="ARBA" id="ARBA00022630"/>
    </source>
</evidence>
<dbReference type="EMBL" id="CAFAAQ010000024">
    <property type="protein sequence ID" value="CAB4798873.1"/>
    <property type="molecule type" value="Genomic_DNA"/>
</dbReference>
<dbReference type="PANTHER" id="PTHR43872:SF1">
    <property type="entry name" value="MONOOXYGENASE, PUTATIVE (AFU_ORTHOLOGUE AFUA_8G02570)-RELATED"/>
    <property type="match status" value="1"/>
</dbReference>
<dbReference type="GO" id="GO:0050660">
    <property type="term" value="F:flavin adenine dinucleotide binding"/>
    <property type="evidence" value="ECO:0007669"/>
    <property type="project" value="InterPro"/>
</dbReference>
<dbReference type="Pfam" id="PF00743">
    <property type="entry name" value="FMO-like"/>
    <property type="match status" value="1"/>
</dbReference>
<dbReference type="InterPro" id="IPR036188">
    <property type="entry name" value="FAD/NAD-bd_sf"/>
</dbReference>
<dbReference type="GO" id="GO:0004499">
    <property type="term" value="F:N,N-dimethylaniline monooxygenase activity"/>
    <property type="evidence" value="ECO:0007669"/>
    <property type="project" value="InterPro"/>
</dbReference>
<keyword evidence="4" id="KW-0521">NADP</keyword>
<sequence length="512" mass="56437">METLDAQDPQKPAEHLDVLIVGAGLSGISAAHFVKTECPWASYALFEARDSIGGTWDLFRYPGIRSDSDMFTLGFSFRPWQGEKSIADGESILQYIKDTAAEEGIDRKIRFGHKIISADWSSADSLWRITAERSSSGEQFELTAGFLYSCTGYYRYDHGYQPEFAGLEDFQGAVIHPQQWPADLDYVDKNVVVIGSGATAVTLVPSLARTAKHVTMLQRSPTYIATLPAKNPIANSLRKYLPNKVSGPTIRWMLALQTQAFYTLSKRRPEFVKKTLLKEVTKRLPDGYDVEKNFTPSYNPWDQRVCVVPNGDLFKAMRAGSAEVVTDTIDTFTKQGVLLNSGTELPADIVVTATGLELLFLGGIELSVDGEQVDIGSKLTYKGMMLEGVPNLGVAIGYTNASWTLKCELTCAYICRLLNRMHDDGYSQCTPKNSDGAMAPEPLLDLTSGYVQRSAALLPKQGSRFPWKVYQSYVRDYPSLKFSKLDDGAMQFSGSKNFGQAGSTPAKTGASR</sequence>
<keyword evidence="6" id="KW-0503">Monooxygenase</keyword>
<dbReference type="InterPro" id="IPR020946">
    <property type="entry name" value="Flavin_mOase-like"/>
</dbReference>
<gene>
    <name evidence="7" type="ORF">UFOPK3046_00436</name>
</gene>
<dbReference type="GO" id="GO:0050661">
    <property type="term" value="F:NADP binding"/>
    <property type="evidence" value="ECO:0007669"/>
    <property type="project" value="InterPro"/>
</dbReference>
<protein>
    <submittedName>
        <fullName evidence="7">Unannotated protein</fullName>
    </submittedName>
</protein>
<dbReference type="AlphaFoldDB" id="A0A6J6XSU6"/>
<evidence type="ECO:0000256" key="6">
    <source>
        <dbReference type="ARBA" id="ARBA00023033"/>
    </source>
</evidence>
<keyword evidence="2" id="KW-0285">Flavoprotein</keyword>
<proteinExistence type="predicted"/>
<keyword evidence="3" id="KW-0274">FAD</keyword>
<dbReference type="Pfam" id="PF13450">
    <property type="entry name" value="NAD_binding_8"/>
    <property type="match status" value="1"/>
</dbReference>
<evidence type="ECO:0000256" key="4">
    <source>
        <dbReference type="ARBA" id="ARBA00022857"/>
    </source>
</evidence>
<dbReference type="FunFam" id="3.50.50.60:FF:000228">
    <property type="entry name" value="FAD-containing monooxygenase EthA"/>
    <property type="match status" value="1"/>
</dbReference>
<accession>A0A6J6XSU6</accession>
<evidence type="ECO:0000313" key="7">
    <source>
        <dbReference type="EMBL" id="CAB4798873.1"/>
    </source>
</evidence>
<evidence type="ECO:0000256" key="5">
    <source>
        <dbReference type="ARBA" id="ARBA00023002"/>
    </source>
</evidence>
<dbReference type="Gene3D" id="3.50.50.60">
    <property type="entry name" value="FAD/NAD(P)-binding domain"/>
    <property type="match status" value="3"/>
</dbReference>
<comment type="cofactor">
    <cofactor evidence="1">
        <name>FAD</name>
        <dbReference type="ChEBI" id="CHEBI:57692"/>
    </cofactor>
</comment>
<dbReference type="PANTHER" id="PTHR43872">
    <property type="entry name" value="MONOOXYGENASE, PUTATIVE (AFU_ORTHOLOGUE AFUA_8G02570)-RELATED"/>
    <property type="match status" value="1"/>
</dbReference>